<evidence type="ECO:0000313" key="3">
    <source>
        <dbReference type="Proteomes" id="UP000008068"/>
    </source>
</evidence>
<dbReference type="AlphaFoldDB" id="G0NPB8"/>
<sequence>MSDKVIGAPEIICLILLVVCFLLVPAYLLVELLRNWNQICNRDPKIIASRNKHDEEFYEYLDKIYWKYKKGSMA</sequence>
<keyword evidence="1" id="KW-0812">Transmembrane</keyword>
<accession>G0NPB8</accession>
<evidence type="ECO:0000256" key="1">
    <source>
        <dbReference type="SAM" id="Phobius"/>
    </source>
</evidence>
<organism evidence="3">
    <name type="scientific">Caenorhabditis brenneri</name>
    <name type="common">Nematode worm</name>
    <dbReference type="NCBI Taxonomy" id="135651"/>
    <lineage>
        <taxon>Eukaryota</taxon>
        <taxon>Metazoa</taxon>
        <taxon>Ecdysozoa</taxon>
        <taxon>Nematoda</taxon>
        <taxon>Chromadorea</taxon>
        <taxon>Rhabditida</taxon>
        <taxon>Rhabditina</taxon>
        <taxon>Rhabditomorpha</taxon>
        <taxon>Rhabditoidea</taxon>
        <taxon>Rhabditidae</taxon>
        <taxon>Peloderinae</taxon>
        <taxon>Caenorhabditis</taxon>
    </lineage>
</organism>
<reference evidence="3" key="1">
    <citation type="submission" date="2011-07" db="EMBL/GenBank/DDBJ databases">
        <authorList>
            <consortium name="Caenorhabditis brenneri Sequencing and Analysis Consortium"/>
            <person name="Wilson R.K."/>
        </authorList>
    </citation>
    <scope>NUCLEOTIDE SEQUENCE [LARGE SCALE GENOMIC DNA]</scope>
    <source>
        <strain evidence="3">PB2801</strain>
    </source>
</reference>
<evidence type="ECO:0000313" key="2">
    <source>
        <dbReference type="EMBL" id="EGT35260.1"/>
    </source>
</evidence>
<keyword evidence="1" id="KW-1133">Transmembrane helix</keyword>
<dbReference type="InParanoid" id="G0NPB8"/>
<name>G0NPB8_CAEBE</name>
<dbReference type="HOGENOM" id="CLU_2778106_0_0_1"/>
<dbReference type="EMBL" id="GL379920">
    <property type="protein sequence ID" value="EGT35260.1"/>
    <property type="molecule type" value="Genomic_DNA"/>
</dbReference>
<dbReference type="Proteomes" id="UP000008068">
    <property type="component" value="Unassembled WGS sequence"/>
</dbReference>
<keyword evidence="1" id="KW-0472">Membrane</keyword>
<gene>
    <name evidence="2" type="ORF">CAEBREN_22914</name>
</gene>
<protein>
    <submittedName>
        <fullName evidence="2">Uncharacterized protein</fullName>
    </submittedName>
</protein>
<feature type="transmembrane region" description="Helical" evidence="1">
    <location>
        <begin position="6"/>
        <end position="30"/>
    </location>
</feature>
<proteinExistence type="predicted"/>
<keyword evidence="3" id="KW-1185">Reference proteome</keyword>